<proteinExistence type="predicted"/>
<evidence type="ECO:0000313" key="1">
    <source>
        <dbReference type="EMBL" id="CAL94225.1"/>
    </source>
</evidence>
<dbReference type="HOGENOM" id="CLU_186573_0_0_4"/>
<keyword evidence="2" id="KW-1185">Reference proteome</keyword>
<evidence type="ECO:0000313" key="2">
    <source>
        <dbReference type="Proteomes" id="UP000002588"/>
    </source>
</evidence>
<dbReference type="EMBL" id="AM406670">
    <property type="protein sequence ID" value="CAL94225.1"/>
    <property type="molecule type" value="Genomic_DNA"/>
</dbReference>
<sequence>METPGIQASRKVDTTALYQRFPHLQAIESEWGTRACRRRLMNLLTDSRGGTRQGFPPEHARTIFGLLAEHDRLYPAFENDLQGQAWTEYSPR</sequence>
<accession>A1K5X0</accession>
<dbReference type="STRING" id="62928.azo1608"/>
<organism evidence="1 2">
    <name type="scientific">Azoarcus sp. (strain BH72)</name>
    <dbReference type="NCBI Taxonomy" id="418699"/>
    <lineage>
        <taxon>Bacteria</taxon>
        <taxon>Pseudomonadati</taxon>
        <taxon>Pseudomonadota</taxon>
        <taxon>Betaproteobacteria</taxon>
        <taxon>Rhodocyclales</taxon>
        <taxon>Zoogloeaceae</taxon>
        <taxon>Azoarcus</taxon>
    </lineage>
</organism>
<dbReference type="KEGG" id="aoa:dqs_1731"/>
<gene>
    <name evidence="1" type="ordered locus">azo1608</name>
</gene>
<dbReference type="Proteomes" id="UP000002588">
    <property type="component" value="Chromosome"/>
</dbReference>
<reference evidence="1 2" key="1">
    <citation type="journal article" date="2006" name="Nat. Biotechnol.">
        <title>Complete genome of the mutualistic, N2-fixing grass endophyte Azoarcus sp. strain BH72.</title>
        <authorList>
            <person name="Krause A."/>
            <person name="Ramakumar A."/>
            <person name="Bartels D."/>
            <person name="Battistoni F."/>
            <person name="Bekel T."/>
            <person name="Boch J."/>
            <person name="Boehm M."/>
            <person name="Friedrich F."/>
            <person name="Hurek T."/>
            <person name="Krause L."/>
            <person name="Linke B."/>
            <person name="McHardy A.C."/>
            <person name="Sarkar A."/>
            <person name="Schneiker S."/>
            <person name="Syed A.A."/>
            <person name="Thauer R."/>
            <person name="Vorhoelter F.-J."/>
            <person name="Weidner S."/>
            <person name="Puehler A."/>
            <person name="Reinhold-Hurek B."/>
            <person name="Kaiser O."/>
            <person name="Goesmann A."/>
        </authorList>
    </citation>
    <scope>NUCLEOTIDE SEQUENCE [LARGE SCALE GENOMIC DNA]</scope>
    <source>
        <strain evidence="1 2">BH72</strain>
    </source>
</reference>
<dbReference type="OrthoDB" id="8913080at2"/>
<dbReference type="KEGG" id="azo:azo1608"/>
<dbReference type="AlphaFoldDB" id="A1K5X0"/>
<protein>
    <submittedName>
        <fullName evidence="1">Uncharacterized protein</fullName>
    </submittedName>
</protein>
<name>A1K5X0_AZOSB</name>
<dbReference type="RefSeq" id="WP_011765341.1">
    <property type="nucleotide sequence ID" value="NC_008702.1"/>
</dbReference>
<dbReference type="eggNOG" id="ENOG502ZNTI">
    <property type="taxonomic scope" value="Bacteria"/>
</dbReference>